<protein>
    <submittedName>
        <fullName evidence="1">Uncharacterized protein</fullName>
    </submittedName>
</protein>
<evidence type="ECO:0000313" key="1">
    <source>
        <dbReference type="EMBL" id="KKN53968.1"/>
    </source>
</evidence>
<reference evidence="1" key="1">
    <citation type="journal article" date="2015" name="Nature">
        <title>Complex archaea that bridge the gap between prokaryotes and eukaryotes.</title>
        <authorList>
            <person name="Spang A."/>
            <person name="Saw J.H."/>
            <person name="Jorgensen S.L."/>
            <person name="Zaremba-Niedzwiedzka K."/>
            <person name="Martijn J."/>
            <person name="Lind A.E."/>
            <person name="van Eijk R."/>
            <person name="Schleper C."/>
            <person name="Guy L."/>
            <person name="Ettema T.J."/>
        </authorList>
    </citation>
    <scope>NUCLEOTIDE SEQUENCE</scope>
</reference>
<proteinExistence type="predicted"/>
<accession>A0A0F9UK58</accession>
<gene>
    <name evidence="1" type="ORF">LCGC14_0597060</name>
</gene>
<sequence length="83" mass="9646">MVRDTKSLSHGWKPTNLNDIKIKCELRNVEKLTLKISKDKNKHMYKFVLYINNKYVLNGSEKNASSVKELKDIVANELIRGIK</sequence>
<comment type="caution">
    <text evidence="1">The sequence shown here is derived from an EMBL/GenBank/DDBJ whole genome shotgun (WGS) entry which is preliminary data.</text>
</comment>
<dbReference type="EMBL" id="LAZR01000949">
    <property type="protein sequence ID" value="KKN53968.1"/>
    <property type="molecule type" value="Genomic_DNA"/>
</dbReference>
<name>A0A0F9UK58_9ZZZZ</name>
<dbReference type="AlphaFoldDB" id="A0A0F9UK58"/>
<organism evidence="1">
    <name type="scientific">marine sediment metagenome</name>
    <dbReference type="NCBI Taxonomy" id="412755"/>
    <lineage>
        <taxon>unclassified sequences</taxon>
        <taxon>metagenomes</taxon>
        <taxon>ecological metagenomes</taxon>
    </lineage>
</organism>